<feature type="compositionally biased region" description="Basic and acidic residues" evidence="1">
    <location>
        <begin position="416"/>
        <end position="436"/>
    </location>
</feature>
<dbReference type="AlphaFoldDB" id="A0A022WA02"/>
<feature type="region of interest" description="Disordered" evidence="1">
    <location>
        <begin position="63"/>
        <end position="384"/>
    </location>
</feature>
<dbReference type="Proteomes" id="UP000023758">
    <property type="component" value="Unassembled WGS sequence"/>
</dbReference>
<evidence type="ECO:0000256" key="1">
    <source>
        <dbReference type="SAM" id="MobiDB-lite"/>
    </source>
</evidence>
<feature type="compositionally biased region" description="Polar residues" evidence="1">
    <location>
        <begin position="103"/>
        <end position="115"/>
    </location>
</feature>
<feature type="compositionally biased region" description="Low complexity" evidence="1">
    <location>
        <begin position="331"/>
        <end position="344"/>
    </location>
</feature>
<feature type="region of interest" description="Disordered" evidence="1">
    <location>
        <begin position="478"/>
        <end position="504"/>
    </location>
</feature>
<feature type="compositionally biased region" description="Polar residues" evidence="1">
    <location>
        <begin position="674"/>
        <end position="693"/>
    </location>
</feature>
<feature type="compositionally biased region" description="Basic and acidic residues" evidence="1">
    <location>
        <begin position="452"/>
        <end position="464"/>
    </location>
</feature>
<feature type="compositionally biased region" description="Low complexity" evidence="1">
    <location>
        <begin position="169"/>
        <end position="179"/>
    </location>
</feature>
<dbReference type="HOGENOM" id="CLU_013189_0_0_1"/>
<proteinExistence type="predicted"/>
<name>A0A022WA02_TRIRU</name>
<sequence length="972" mass="106054">MAPQEELDGPDSISEGDLEFYRDALEFPHELDDSIQRPLSSRSVVRTPSSKYRDKTIIKTLDDVTPQPQVLEEGVNEASDDVNKTNISEPSELPREEDLADEQSISSQICVSPSWSRAADKKRRKKDQKRQEQDQRDLERKLEHESKKQHSGTSRREPRKLTKRPPPATSSRASSANSRMQRPSTASSFRSLWSNRSSRASSVQGSDTDGQKRLSFLDSFKKVQKGGGAWRPRMWSKKFKARNAVPQRSHVSDSEAQLESAPRHSLHTVKKHGDLRSIARSHSNEDGDDQITSPVVQAEKPGHYPEGFRECHDGKADACERILQGRPSQPGNGQSAQKGQGQSSPPFRGVVIGPSSSKKRSARAPIANNIESPGPISPSRIPFASSFKSPVAETLRDDIGSASMDQSFFVKIPKNPTHDFDRSRENAGQTPKKEEQVSLQPRSPNISKKINRNFDFRASPRADAKKPRELFEVVDLPRDNDPVMESNNQPGIHDKPTTEAQDSSCTSDTAVIVDGMPVASSDSNNYDNKTKTTVNFSRTARLRPSPLSGPPLFSPEPKGSAACNGNTDPICAGIALQPMVTSPTGQGRQLAAESIPAGTRHLSLDRFLRPSRAKKAAINEIDTPPAKQAVLDFNAGTTNDTKIPGKGHSDDQTSTNVASKSDGKSKSKVIDSAQEGSLSLGNGEQKLTANDGNTARPRRNSIDIIHKLRPSLGKTEAKLKKKRPNSTGVGSISTSVEKPPSSHASGPVAPNFPLPSPENTSPGHPSSPTSISALRSMKEEGNSYFTKPVGKPWLGSDQISSSSSLLGFSSVSPGSSRGNRPTNSCQRIAKMFVICCKCKFWHDMPSDAYAKLAFPTVAALKNKLVTGPTQSSRHSEEDGGVRWPSISEPSSPQLNKMDDETRTSINLMGTGNRGSRQSTNTMSSGTISPPSAFSRFSFLNQSVIKCCWCEHRMSRTCCAGWTALVQLRERHH</sequence>
<feature type="region of interest" description="Disordered" evidence="1">
    <location>
        <begin position="865"/>
        <end position="927"/>
    </location>
</feature>
<gene>
    <name evidence="2" type="ORF">H103_02236</name>
</gene>
<reference evidence="2" key="1">
    <citation type="submission" date="2014-02" db="EMBL/GenBank/DDBJ databases">
        <title>The Genome Sequence of Trichophyton rubrum (morphotype fischeri) CBS 288.86.</title>
        <authorList>
            <consortium name="The Broad Institute Genomics Platform"/>
            <person name="Cuomo C.A."/>
            <person name="White T.C."/>
            <person name="Graser Y."/>
            <person name="Martinez-Rossi N."/>
            <person name="Heitman J."/>
            <person name="Young S.K."/>
            <person name="Zeng Q."/>
            <person name="Gargeya S."/>
            <person name="Abouelleil A."/>
            <person name="Alvarado L."/>
            <person name="Chapman S.B."/>
            <person name="Gainer-Dewar J."/>
            <person name="Goldberg J."/>
            <person name="Griggs A."/>
            <person name="Gujja S."/>
            <person name="Hansen M."/>
            <person name="Howarth C."/>
            <person name="Imamovic A."/>
            <person name="Larimer J."/>
            <person name="Martinez D."/>
            <person name="Murphy C."/>
            <person name="Pearson M.D."/>
            <person name="Persinoti G."/>
            <person name="Poon T."/>
            <person name="Priest M."/>
            <person name="Roberts A.D."/>
            <person name="Saif S."/>
            <person name="Shea T.D."/>
            <person name="Sykes S.N."/>
            <person name="Wortman J."/>
            <person name="Nusbaum C."/>
            <person name="Birren B."/>
        </authorList>
    </citation>
    <scope>NUCLEOTIDE SEQUENCE [LARGE SCALE GENOMIC DNA]</scope>
    <source>
        <strain evidence="2">CBS 288.86</strain>
    </source>
</reference>
<accession>A0A022WA02</accession>
<feature type="compositionally biased region" description="Polar residues" evidence="1">
    <location>
        <begin position="903"/>
        <end position="927"/>
    </location>
</feature>
<dbReference type="EMBL" id="KK207759">
    <property type="protein sequence ID" value="EZF55104.1"/>
    <property type="molecule type" value="Genomic_DNA"/>
</dbReference>
<organism evidence="2">
    <name type="scientific">Trichophyton rubrum CBS 288.86</name>
    <dbReference type="NCBI Taxonomy" id="1215330"/>
    <lineage>
        <taxon>Eukaryota</taxon>
        <taxon>Fungi</taxon>
        <taxon>Dikarya</taxon>
        <taxon>Ascomycota</taxon>
        <taxon>Pezizomycotina</taxon>
        <taxon>Eurotiomycetes</taxon>
        <taxon>Eurotiomycetidae</taxon>
        <taxon>Onygenales</taxon>
        <taxon>Arthrodermataceae</taxon>
        <taxon>Trichophyton</taxon>
    </lineage>
</organism>
<feature type="compositionally biased region" description="Low complexity" evidence="1">
    <location>
        <begin position="187"/>
        <end position="206"/>
    </location>
</feature>
<feature type="compositionally biased region" description="Basic and acidic residues" evidence="1">
    <location>
        <begin position="271"/>
        <end position="285"/>
    </location>
</feature>
<feature type="compositionally biased region" description="Basic and acidic residues" evidence="1">
    <location>
        <begin position="300"/>
        <end position="320"/>
    </location>
</feature>
<dbReference type="OrthoDB" id="5386674at2759"/>
<feature type="region of interest" description="Disordered" evidence="1">
    <location>
        <begin position="407"/>
        <end position="464"/>
    </location>
</feature>
<feature type="compositionally biased region" description="Polar residues" evidence="1">
    <location>
        <begin position="437"/>
        <end position="448"/>
    </location>
</feature>
<feature type="compositionally biased region" description="Basic and acidic residues" evidence="1">
    <location>
        <begin position="129"/>
        <end position="160"/>
    </location>
</feature>
<evidence type="ECO:0000313" key="2">
    <source>
        <dbReference type="EMBL" id="EZF55104.1"/>
    </source>
</evidence>
<feature type="compositionally biased region" description="Polar residues" evidence="1">
    <location>
        <begin position="757"/>
        <end position="771"/>
    </location>
</feature>
<feature type="compositionally biased region" description="Polar residues" evidence="1">
    <location>
        <begin position="725"/>
        <end position="736"/>
    </location>
</feature>
<protein>
    <submittedName>
        <fullName evidence="2">Uncharacterized protein</fullName>
    </submittedName>
</protein>
<feature type="region of interest" description="Disordered" evidence="1">
    <location>
        <begin position="629"/>
        <end position="771"/>
    </location>
</feature>